<keyword evidence="1" id="KW-0472">Membrane</keyword>
<dbReference type="AlphaFoldDB" id="A0A1H0N0C1"/>
<keyword evidence="1" id="KW-0812">Transmembrane</keyword>
<reference evidence="3" key="1">
    <citation type="submission" date="2016-10" db="EMBL/GenBank/DDBJ databases">
        <authorList>
            <person name="Varghese N."/>
            <person name="Submissions S."/>
        </authorList>
    </citation>
    <scope>NUCLEOTIDE SEQUENCE [LARGE SCALE GENOMIC DNA]</scope>
    <source>
        <strain evidence="3">DSM 17101</strain>
    </source>
</reference>
<name>A0A1H0N0C1_9BURK</name>
<sequence length="316" mass="35996">MTRWGSVWSRWTRECRDLLEVVLLPGLAAVLPWTVCFRLFRRMARWRWLYRDACEAALAQASARGWVHGLSEEWLAERRLVTLLDHADHYLFRTRSAAWMQRHVEVDGAWDGAGKPGLLLTFHWGAGMWALCHASTAGMRGNMVLAAPGGRDFIGRWVFGRYVRARMGSVEMALHRPVVFVPGGMEGVRQALRRDEQVVVVIDVPEDQVNVTRTTTILGQLVSVPAVLPQMAVDHALPATVFYMGIDLHSGRRTLRIAPLGTFTDPQELTDRVFEHFDGLLRQRPAAWHLWTEAPRFFRARADARRNPMEEKAVNP</sequence>
<evidence type="ECO:0008006" key="4">
    <source>
        <dbReference type="Google" id="ProtNLM"/>
    </source>
</evidence>
<evidence type="ECO:0000256" key="1">
    <source>
        <dbReference type="SAM" id="Phobius"/>
    </source>
</evidence>
<keyword evidence="1" id="KW-1133">Transmembrane helix</keyword>
<dbReference type="RefSeq" id="WP_092832657.1">
    <property type="nucleotide sequence ID" value="NZ_CP028290.1"/>
</dbReference>
<gene>
    <name evidence="2" type="ORF">SAMN04489708_104143</name>
</gene>
<feature type="transmembrane region" description="Helical" evidence="1">
    <location>
        <begin position="20"/>
        <end position="40"/>
    </location>
</feature>
<dbReference type="EMBL" id="FNJL01000004">
    <property type="protein sequence ID" value="SDO86072.1"/>
    <property type="molecule type" value="Genomic_DNA"/>
</dbReference>
<evidence type="ECO:0000313" key="2">
    <source>
        <dbReference type="EMBL" id="SDO86072.1"/>
    </source>
</evidence>
<dbReference type="Proteomes" id="UP000199317">
    <property type="component" value="Unassembled WGS sequence"/>
</dbReference>
<keyword evidence="3" id="KW-1185">Reference proteome</keyword>
<protein>
    <recommendedName>
        <fullName evidence="4">KDO2-lipid IV(A) lauroyltransferase</fullName>
    </recommendedName>
</protein>
<evidence type="ECO:0000313" key="3">
    <source>
        <dbReference type="Proteomes" id="UP000199317"/>
    </source>
</evidence>
<dbReference type="OrthoDB" id="5760471at2"/>
<organism evidence="2 3">
    <name type="scientific">Paracidovorax cattleyae</name>
    <dbReference type="NCBI Taxonomy" id="80868"/>
    <lineage>
        <taxon>Bacteria</taxon>
        <taxon>Pseudomonadati</taxon>
        <taxon>Pseudomonadota</taxon>
        <taxon>Betaproteobacteria</taxon>
        <taxon>Burkholderiales</taxon>
        <taxon>Comamonadaceae</taxon>
        <taxon>Paracidovorax</taxon>
    </lineage>
</organism>
<proteinExistence type="predicted"/>
<accession>A0A1H0N0C1</accession>